<dbReference type="InterPro" id="IPR012338">
    <property type="entry name" value="Beta-lactam/transpept-like"/>
</dbReference>
<sequence>MTIRSDQEPGTIEDEPRRPPRRVWAAGMIAALTAIGLLLITPLPRGFQGEVTGDAALMEATAEALGSSHWNHVAVVRVDGDTVSSAGTGADEDTEFEIGSITKTFTAALFADALERGEVTESTRLGEVWPQLGGAVAEVRLADLAMQRSGLPRQQPPPSLGDGIASILAGYVHTDPYRGDVDDLVRALGEADVSDKKPEYSNFGFAVLGQALAEVTGTSYADLVRERITQPLGMDETVVPTSTEGLSHGMTSSGLPAAPWTLGASAPAGAIRSTPRDMTIWLRATMDGTAPGAAASEPRATFDESDRIGWAWMTTTNRIPNVTWHNGGTGGYRSFLGFDRANRTGIVVLSDSANSVDGAISLISEKAGTAAAGSAGPAADSAAVAPTDGGVR</sequence>
<evidence type="ECO:0000313" key="5">
    <source>
        <dbReference type="Proteomes" id="UP001498238"/>
    </source>
</evidence>
<evidence type="ECO:0000259" key="3">
    <source>
        <dbReference type="Pfam" id="PF00144"/>
    </source>
</evidence>
<gene>
    <name evidence="4" type="ORF">NCCP602_03950</name>
</gene>
<dbReference type="RefSeq" id="WP_339391413.1">
    <property type="nucleotide sequence ID" value="NZ_BAAAAF010000001.1"/>
</dbReference>
<dbReference type="Pfam" id="PF00144">
    <property type="entry name" value="Beta-lactamase"/>
    <property type="match status" value="1"/>
</dbReference>
<feature type="transmembrane region" description="Helical" evidence="2">
    <location>
        <begin position="23"/>
        <end position="43"/>
    </location>
</feature>
<keyword evidence="5" id="KW-1185">Reference proteome</keyword>
<dbReference type="Gene3D" id="3.40.710.10">
    <property type="entry name" value="DD-peptidase/beta-lactamase superfamily"/>
    <property type="match status" value="1"/>
</dbReference>
<comment type="caution">
    <text evidence="4">The sequence shown here is derived from an EMBL/GenBank/DDBJ whole genome shotgun (WGS) entry which is preliminary data.</text>
</comment>
<evidence type="ECO:0000256" key="1">
    <source>
        <dbReference type="SAM" id="MobiDB-lite"/>
    </source>
</evidence>
<dbReference type="PANTHER" id="PTHR46825">
    <property type="entry name" value="D-ALANYL-D-ALANINE-CARBOXYPEPTIDASE/ENDOPEPTIDASE AMPH"/>
    <property type="match status" value="1"/>
</dbReference>
<keyword evidence="2" id="KW-0472">Membrane</keyword>
<keyword evidence="4" id="KW-0378">Hydrolase</keyword>
<protein>
    <submittedName>
        <fullName evidence="4">Serine hydrolase</fullName>
    </submittedName>
</protein>
<evidence type="ECO:0000313" key="4">
    <source>
        <dbReference type="EMBL" id="GAA0034434.1"/>
    </source>
</evidence>
<proteinExistence type="predicted"/>
<dbReference type="GO" id="GO:0016787">
    <property type="term" value="F:hydrolase activity"/>
    <property type="evidence" value="ECO:0007669"/>
    <property type="project" value="UniProtKB-KW"/>
</dbReference>
<dbReference type="Proteomes" id="UP001498238">
    <property type="component" value="Unassembled WGS sequence"/>
</dbReference>
<feature type="region of interest" description="Disordered" evidence="1">
    <location>
        <begin position="371"/>
        <end position="392"/>
    </location>
</feature>
<feature type="domain" description="Beta-lactamase-related" evidence="3">
    <location>
        <begin position="73"/>
        <end position="355"/>
    </location>
</feature>
<dbReference type="InterPro" id="IPR001466">
    <property type="entry name" value="Beta-lactam-related"/>
</dbReference>
<accession>A0ABP3C473</accession>
<keyword evidence="2" id="KW-1133">Transmembrane helix</keyword>
<keyword evidence="2" id="KW-0812">Transmembrane</keyword>
<dbReference type="SUPFAM" id="SSF56601">
    <property type="entry name" value="beta-lactamase/transpeptidase-like"/>
    <property type="match status" value="1"/>
</dbReference>
<organism evidence="4 5">
    <name type="scientific">Brevibacterium metallidurans</name>
    <dbReference type="NCBI Taxonomy" id="1482676"/>
    <lineage>
        <taxon>Bacteria</taxon>
        <taxon>Bacillati</taxon>
        <taxon>Actinomycetota</taxon>
        <taxon>Actinomycetes</taxon>
        <taxon>Micrococcales</taxon>
        <taxon>Brevibacteriaceae</taxon>
        <taxon>Brevibacterium</taxon>
    </lineage>
</organism>
<evidence type="ECO:0000256" key="2">
    <source>
        <dbReference type="SAM" id="Phobius"/>
    </source>
</evidence>
<dbReference type="InterPro" id="IPR050491">
    <property type="entry name" value="AmpC-like"/>
</dbReference>
<dbReference type="PANTHER" id="PTHR46825:SF9">
    <property type="entry name" value="BETA-LACTAMASE-RELATED DOMAIN-CONTAINING PROTEIN"/>
    <property type="match status" value="1"/>
</dbReference>
<name>A0ABP3C473_9MICO</name>
<dbReference type="EMBL" id="BAAAAF010000001">
    <property type="protein sequence ID" value="GAA0034434.1"/>
    <property type="molecule type" value="Genomic_DNA"/>
</dbReference>
<reference evidence="4 5" key="1">
    <citation type="submission" date="2024-01" db="EMBL/GenBank/DDBJ databases">
        <title>Characterization of antibiotic resistant novel bacterial strains and their environmental applications.</title>
        <authorList>
            <person name="Manzoor S."/>
            <person name="Abbas S."/>
            <person name="Arshad M."/>
            <person name="Ahmed I."/>
        </authorList>
    </citation>
    <scope>NUCLEOTIDE SEQUENCE [LARGE SCALE GENOMIC DNA]</scope>
    <source>
        <strain evidence="4 5">NCCP-602</strain>
    </source>
</reference>